<dbReference type="CDD" id="cd13965">
    <property type="entry name" value="PT_UbiA_3"/>
    <property type="match status" value="1"/>
</dbReference>
<organism evidence="7 8">
    <name type="scientific">Archangium lansingense</name>
    <dbReference type="NCBI Taxonomy" id="2995310"/>
    <lineage>
        <taxon>Bacteria</taxon>
        <taxon>Pseudomonadati</taxon>
        <taxon>Myxococcota</taxon>
        <taxon>Myxococcia</taxon>
        <taxon>Myxococcales</taxon>
        <taxon>Cystobacterineae</taxon>
        <taxon>Archangiaceae</taxon>
        <taxon>Archangium</taxon>
    </lineage>
</organism>
<comment type="subcellular location">
    <subcellularLocation>
        <location evidence="1">Membrane</location>
        <topology evidence="1">Multi-pass membrane protein</topology>
    </subcellularLocation>
</comment>
<evidence type="ECO:0000313" key="7">
    <source>
        <dbReference type="EMBL" id="MCY1083477.1"/>
    </source>
</evidence>
<evidence type="ECO:0000256" key="1">
    <source>
        <dbReference type="ARBA" id="ARBA00004141"/>
    </source>
</evidence>
<keyword evidence="4 6" id="KW-1133">Transmembrane helix</keyword>
<feature type="transmembrane region" description="Helical" evidence="6">
    <location>
        <begin position="119"/>
        <end position="142"/>
    </location>
</feature>
<dbReference type="InterPro" id="IPR044878">
    <property type="entry name" value="UbiA_sf"/>
</dbReference>
<evidence type="ECO:0000256" key="2">
    <source>
        <dbReference type="ARBA" id="ARBA00022475"/>
    </source>
</evidence>
<keyword evidence="3 6" id="KW-0812">Transmembrane</keyword>
<dbReference type="PANTHER" id="PTHR42723:SF1">
    <property type="entry name" value="CHLOROPHYLL SYNTHASE, CHLOROPLASTIC"/>
    <property type="match status" value="1"/>
</dbReference>
<keyword evidence="8" id="KW-1185">Reference proteome</keyword>
<gene>
    <name evidence="7" type="ORF">OV287_54475</name>
</gene>
<keyword evidence="2" id="KW-1003">Cell membrane</keyword>
<proteinExistence type="predicted"/>
<feature type="transmembrane region" description="Helical" evidence="6">
    <location>
        <begin position="255"/>
        <end position="278"/>
    </location>
</feature>
<evidence type="ECO:0000256" key="4">
    <source>
        <dbReference type="ARBA" id="ARBA00022989"/>
    </source>
</evidence>
<dbReference type="RefSeq" id="WP_267542004.1">
    <property type="nucleotide sequence ID" value="NZ_JAPNKA010000001.1"/>
</dbReference>
<feature type="transmembrane region" description="Helical" evidence="6">
    <location>
        <begin position="187"/>
        <end position="204"/>
    </location>
</feature>
<dbReference type="InterPro" id="IPR050475">
    <property type="entry name" value="Prenyltransferase_related"/>
</dbReference>
<reference evidence="7 8" key="1">
    <citation type="submission" date="2022-11" db="EMBL/GenBank/DDBJ databases">
        <title>Minimal conservation of predation-associated metabolite biosynthetic gene clusters underscores biosynthetic potential of Myxococcota including descriptions for ten novel species: Archangium lansinium sp. nov., Myxococcus landrumus sp. nov., Nannocystis bai.</title>
        <authorList>
            <person name="Ahearne A."/>
            <person name="Stevens C."/>
            <person name="Phillips K."/>
        </authorList>
    </citation>
    <scope>NUCLEOTIDE SEQUENCE [LARGE SCALE GENOMIC DNA]</scope>
    <source>
        <strain evidence="7 8">MIWBW</strain>
    </source>
</reference>
<evidence type="ECO:0000256" key="3">
    <source>
        <dbReference type="ARBA" id="ARBA00022692"/>
    </source>
</evidence>
<evidence type="ECO:0000313" key="8">
    <source>
        <dbReference type="Proteomes" id="UP001207654"/>
    </source>
</evidence>
<protein>
    <submittedName>
        <fullName evidence="7">UbiA family prenyltransferase</fullName>
    </submittedName>
</protein>
<feature type="transmembrane region" description="Helical" evidence="6">
    <location>
        <begin position="32"/>
        <end position="54"/>
    </location>
</feature>
<dbReference type="Pfam" id="PF01040">
    <property type="entry name" value="UbiA"/>
    <property type="match status" value="1"/>
</dbReference>
<accession>A0ABT4AP40</accession>
<comment type="caution">
    <text evidence="7">The sequence shown here is derived from an EMBL/GenBank/DDBJ whole genome shotgun (WGS) entry which is preliminary data.</text>
</comment>
<dbReference type="EMBL" id="JAPNKA010000001">
    <property type="protein sequence ID" value="MCY1083477.1"/>
    <property type="molecule type" value="Genomic_DNA"/>
</dbReference>
<feature type="transmembrane region" description="Helical" evidence="6">
    <location>
        <begin position="290"/>
        <end position="307"/>
    </location>
</feature>
<evidence type="ECO:0000256" key="6">
    <source>
        <dbReference type="SAM" id="Phobius"/>
    </source>
</evidence>
<feature type="transmembrane region" description="Helical" evidence="6">
    <location>
        <begin position="66"/>
        <end position="84"/>
    </location>
</feature>
<dbReference type="InterPro" id="IPR000537">
    <property type="entry name" value="UbiA_prenyltransferase"/>
</dbReference>
<dbReference type="Gene3D" id="1.10.357.140">
    <property type="entry name" value="UbiA prenyltransferase"/>
    <property type="match status" value="1"/>
</dbReference>
<evidence type="ECO:0000256" key="5">
    <source>
        <dbReference type="ARBA" id="ARBA00023136"/>
    </source>
</evidence>
<name>A0ABT4AP40_9BACT</name>
<sequence length="308" mass="34794">MQPRLMMRSTIEGMHLAEPMAWPRLMMRELWVSWRFIGGDVSSAVIPPLLFLVAASGHEGLGALEVAWGLCRGLLYFWLFTYAFNLSNQLVGVEEDRVNKPHRPLVRGEVTVKGTRRRWWVSMALLSLVGWGFGVWEWALLWQVLLVVHNEAGAAKHWWAKNLLIALGVVTQLAAAWQLVGPLTAETWRWIAVLASVVFLLVSLQDLRDLEGDRASGRKTFPLVFGEKRTRYVLGTLFGVLPLIIHEALMKPQGLTPVVAACDAGLALVSWVIAVRVVGWRTKQEDHRTYLLFTYWYCLALLSTIVVL</sequence>
<dbReference type="Proteomes" id="UP001207654">
    <property type="component" value="Unassembled WGS sequence"/>
</dbReference>
<keyword evidence="5 6" id="KW-0472">Membrane</keyword>
<feature type="transmembrane region" description="Helical" evidence="6">
    <location>
        <begin position="232"/>
        <end position="249"/>
    </location>
</feature>
<dbReference type="PANTHER" id="PTHR42723">
    <property type="entry name" value="CHLOROPHYLL SYNTHASE"/>
    <property type="match status" value="1"/>
</dbReference>